<proteinExistence type="predicted"/>
<accession>A0ACD4NPW7</accession>
<dbReference type="EMBL" id="CP113520">
    <property type="protein sequence ID" value="WAJ28741.1"/>
    <property type="molecule type" value="Genomic_DNA"/>
</dbReference>
<evidence type="ECO:0000313" key="2">
    <source>
        <dbReference type="Proteomes" id="UP001163223"/>
    </source>
</evidence>
<keyword evidence="2" id="KW-1185">Reference proteome</keyword>
<dbReference type="Proteomes" id="UP001163223">
    <property type="component" value="Chromosome"/>
</dbReference>
<sequence>MDGRDRSVLQLVAEGESYEEAASRLRLDLTGIERTMARIRHHLGANTDEHAVALALRAHLID</sequence>
<evidence type="ECO:0000313" key="1">
    <source>
        <dbReference type="EMBL" id="WAJ28741.1"/>
    </source>
</evidence>
<reference evidence="1" key="1">
    <citation type="submission" date="2022-11" db="EMBL/GenBank/DDBJ databases">
        <title>beta-Carotene-producing bacterium, Jeongeuplla avenae sp. nov., alleviates the salt stress of Arabidopsis seedlings.</title>
        <authorList>
            <person name="Jiang L."/>
            <person name="Lee J."/>
        </authorList>
    </citation>
    <scope>NUCLEOTIDE SEQUENCE</scope>
    <source>
        <strain evidence="1">DY_R2A_6</strain>
    </source>
</reference>
<gene>
    <name evidence="1" type="ORF">OXU80_00350</name>
</gene>
<name>A0ACD4NPW7_9HYPH</name>
<organism evidence="1 2">
    <name type="scientific">Antarcticirhabdus aurantiaca</name>
    <dbReference type="NCBI Taxonomy" id="2606717"/>
    <lineage>
        <taxon>Bacteria</taxon>
        <taxon>Pseudomonadati</taxon>
        <taxon>Pseudomonadota</taxon>
        <taxon>Alphaproteobacteria</taxon>
        <taxon>Hyphomicrobiales</taxon>
        <taxon>Aurantimonadaceae</taxon>
        <taxon>Antarcticirhabdus</taxon>
    </lineage>
</organism>
<protein>
    <submittedName>
        <fullName evidence="1">LuxR C-terminal-related transcriptional regulator</fullName>
    </submittedName>
</protein>